<dbReference type="Proteomes" id="UP000245380">
    <property type="component" value="Unassembled WGS sequence"/>
</dbReference>
<sequence>MSDIVFVENGRAVTDSLTVANVFGKSHDKV</sequence>
<keyword evidence="2" id="KW-1185">Reference proteome</keyword>
<proteinExistence type="predicted"/>
<evidence type="ECO:0000313" key="1">
    <source>
        <dbReference type="EMBL" id="PWI50704.1"/>
    </source>
</evidence>
<accession>A0A2U3CNX8</accession>
<feature type="non-terminal residue" evidence="1">
    <location>
        <position position="30"/>
    </location>
</feature>
<dbReference type="EMBL" id="MPDK01000101">
    <property type="protein sequence ID" value="PWI50704.1"/>
    <property type="molecule type" value="Genomic_DNA"/>
</dbReference>
<protein>
    <submittedName>
        <fullName evidence="1">Transcriptional regulator</fullName>
    </submittedName>
</protein>
<evidence type="ECO:0000313" key="2">
    <source>
        <dbReference type="Proteomes" id="UP000245380"/>
    </source>
</evidence>
<dbReference type="AlphaFoldDB" id="A0A2U3CNX8"/>
<organism evidence="1 2">
    <name type="scientific">Sulfoacidibacillus thermotolerans</name>
    <name type="common">Acidibacillus sulfuroxidans</name>
    <dbReference type="NCBI Taxonomy" id="1765684"/>
    <lineage>
        <taxon>Bacteria</taxon>
        <taxon>Bacillati</taxon>
        <taxon>Bacillota</taxon>
        <taxon>Bacilli</taxon>
        <taxon>Bacillales</taxon>
        <taxon>Alicyclobacillaceae</taxon>
        <taxon>Sulfoacidibacillus</taxon>
    </lineage>
</organism>
<comment type="caution">
    <text evidence="1">The sequence shown here is derived from an EMBL/GenBank/DDBJ whole genome shotgun (WGS) entry which is preliminary data.</text>
</comment>
<reference evidence="1 2" key="1">
    <citation type="submission" date="2016-11" db="EMBL/GenBank/DDBJ databases">
        <title>Comparative genomics of Acidibacillus ferroxidans species.</title>
        <authorList>
            <person name="Oliveira G."/>
            <person name="Nunes G."/>
            <person name="Oliveira R."/>
            <person name="Araujo F."/>
            <person name="Salim A."/>
            <person name="Scholte L."/>
            <person name="Morais D."/>
            <person name="Nancucheo I."/>
            <person name="Johnson D.B."/>
            <person name="Grail B."/>
            <person name="Bittencourt J."/>
            <person name="Valadares R."/>
        </authorList>
    </citation>
    <scope>NUCLEOTIDE SEQUENCE [LARGE SCALE GENOMIC DNA]</scope>
    <source>
        <strain evidence="1 2">Y002</strain>
    </source>
</reference>
<gene>
    <name evidence="1" type="ORF">BM613_14445</name>
</gene>
<name>A0A2U3CNX8_SULT2</name>